<feature type="binding site" evidence="9">
    <location>
        <begin position="154"/>
        <end position="157"/>
    </location>
    <ligand>
        <name>substrate</name>
    </ligand>
</feature>
<evidence type="ECO:0000313" key="12">
    <source>
        <dbReference type="EMBL" id="MBD2845929.1"/>
    </source>
</evidence>
<evidence type="ECO:0000259" key="11">
    <source>
        <dbReference type="SMART" id="SM00984"/>
    </source>
</evidence>
<dbReference type="InterPro" id="IPR017476">
    <property type="entry name" value="UDP-Glc/GDP-Man"/>
</dbReference>
<evidence type="ECO:0000256" key="5">
    <source>
        <dbReference type="ARBA" id="ARBA00023027"/>
    </source>
</evidence>
<keyword evidence="4 7" id="KW-0560">Oxidoreductase</keyword>
<protein>
    <recommendedName>
        <fullName evidence="3 7">UDP-glucose 6-dehydrogenase</fullName>
        <ecNumber evidence="3 7">1.1.1.22</ecNumber>
    </recommendedName>
</protein>
<dbReference type="PANTHER" id="PTHR43750:SF3">
    <property type="entry name" value="UDP-GLUCOSE 6-DEHYDROGENASE TUAD"/>
    <property type="match status" value="1"/>
</dbReference>
<feature type="binding site" evidence="9">
    <location>
        <begin position="251"/>
        <end position="255"/>
    </location>
    <ligand>
        <name>substrate</name>
    </ligand>
</feature>
<comment type="similarity">
    <text evidence="2 7">Belongs to the UDP-glucose/GDP-mannose dehydrogenase family.</text>
</comment>
<dbReference type="InterPro" id="IPR014027">
    <property type="entry name" value="UDP-Glc/GDP-Man_DH_C"/>
</dbReference>
<reference evidence="12" key="1">
    <citation type="submission" date="2020-09" db="EMBL/GenBank/DDBJ databases">
        <title>A novel bacterium of genus Paenibacillus, isolated from South China Sea.</title>
        <authorList>
            <person name="Huang H."/>
            <person name="Mo K."/>
            <person name="Hu Y."/>
        </authorList>
    </citation>
    <scope>NUCLEOTIDE SEQUENCE</scope>
    <source>
        <strain evidence="12">IB182496</strain>
    </source>
</reference>
<evidence type="ECO:0000256" key="10">
    <source>
        <dbReference type="PIRSR" id="PIRSR500134-3"/>
    </source>
</evidence>
<dbReference type="InterPro" id="IPR014026">
    <property type="entry name" value="UDP-Glc/GDP-Man_DH_dimer"/>
</dbReference>
<dbReference type="SUPFAM" id="SSF51735">
    <property type="entry name" value="NAD(P)-binding Rossmann-fold domains"/>
    <property type="match status" value="1"/>
</dbReference>
<feature type="binding site" evidence="9">
    <location>
        <position position="322"/>
    </location>
    <ligand>
        <name>substrate</name>
    </ligand>
</feature>
<dbReference type="PANTHER" id="PTHR43750">
    <property type="entry name" value="UDP-GLUCOSE 6-DEHYDROGENASE TUAD"/>
    <property type="match status" value="1"/>
</dbReference>
<comment type="pathway">
    <text evidence="1">Nucleotide-sugar biosynthesis; UDP-alpha-D-glucuronate biosynthesis; UDP-alpha-D-glucuronate from UDP-alpha-D-glucose: step 1/1.</text>
</comment>
<dbReference type="GO" id="GO:0051287">
    <property type="term" value="F:NAD binding"/>
    <property type="evidence" value="ECO:0007669"/>
    <property type="project" value="InterPro"/>
</dbReference>
<evidence type="ECO:0000256" key="7">
    <source>
        <dbReference type="PIRNR" id="PIRNR000124"/>
    </source>
</evidence>
<dbReference type="EC" id="1.1.1.22" evidence="3 7"/>
<sequence length="444" mass="48298">MNIGVVGAGYVGLVTAVCLAEVGHNLKVVEVNAEKVEKLNNGECTIYEAGLTELLQNNIQAGRLNFTNHLTDMINDCEAIFLCVGTPPKEDGSADLSQIEAAVKEIVAQSNEGQYKLIVVKSTVPVGTADWLKEIVSSHATGRQVIEIASNPEFLREGVAVNDFMEPDRIILGVSSIEGKRLLEKLYEPFACPKIITDSNTAEVIKYAANSFLATKISFINMVSDLCEEVAADVSQVAEGMGYDKRIGPEFLKAGIGFGGSCFPKDLSAFLHVGQARGLNFGLLEQVISVNEERPARIQKKIESLVGPLKGKTIAFLGLAFKANTDDVRESPSAKLAALLKKEDVTIRATDPMASANFKAMYAPLAQSMDFFESAEETLKGSDCAVILTDWEHYKAIDWNKIKTIMNRAAVVDARNLYTEQNLRQLGYSYAGVGKELEKLEGVF</sequence>
<dbReference type="SUPFAM" id="SSF52413">
    <property type="entry name" value="UDP-glucose/GDP-mannose dehydrogenase C-terminal domain"/>
    <property type="match status" value="1"/>
</dbReference>
<dbReference type="GO" id="GO:0003979">
    <property type="term" value="F:UDP-glucose 6-dehydrogenase activity"/>
    <property type="evidence" value="ECO:0007669"/>
    <property type="project" value="UniProtKB-EC"/>
</dbReference>
<dbReference type="InterPro" id="IPR036220">
    <property type="entry name" value="UDP-Glc/GDP-Man_DH_C_sf"/>
</dbReference>
<comment type="catalytic activity">
    <reaction evidence="6 7">
        <text>UDP-alpha-D-glucose + 2 NAD(+) + H2O = UDP-alpha-D-glucuronate + 2 NADH + 3 H(+)</text>
        <dbReference type="Rhea" id="RHEA:23596"/>
        <dbReference type="ChEBI" id="CHEBI:15377"/>
        <dbReference type="ChEBI" id="CHEBI:15378"/>
        <dbReference type="ChEBI" id="CHEBI:57540"/>
        <dbReference type="ChEBI" id="CHEBI:57945"/>
        <dbReference type="ChEBI" id="CHEBI:58052"/>
        <dbReference type="ChEBI" id="CHEBI:58885"/>
        <dbReference type="EC" id="1.1.1.22"/>
    </reaction>
</comment>
<dbReference type="PIRSF" id="PIRSF000124">
    <property type="entry name" value="UDPglc_GDPman_dh"/>
    <property type="match status" value="1"/>
</dbReference>
<dbReference type="Proteomes" id="UP000621560">
    <property type="component" value="Unassembled WGS sequence"/>
</dbReference>
<dbReference type="AlphaFoldDB" id="A0A927BUU4"/>
<dbReference type="NCBIfam" id="TIGR03026">
    <property type="entry name" value="NDP-sugDHase"/>
    <property type="match status" value="1"/>
</dbReference>
<proteinExistence type="inferred from homology"/>
<dbReference type="SUPFAM" id="SSF48179">
    <property type="entry name" value="6-phosphogluconate dehydrogenase C-terminal domain-like"/>
    <property type="match status" value="1"/>
</dbReference>
<feature type="binding site" evidence="10">
    <location>
        <position position="265"/>
    </location>
    <ligand>
        <name>NAD(+)</name>
        <dbReference type="ChEBI" id="CHEBI:57540"/>
    </ligand>
</feature>
<dbReference type="SMART" id="SM00984">
    <property type="entry name" value="UDPG_MGDP_dh_C"/>
    <property type="match status" value="1"/>
</dbReference>
<evidence type="ECO:0000256" key="2">
    <source>
        <dbReference type="ARBA" id="ARBA00006601"/>
    </source>
</evidence>
<dbReference type="RefSeq" id="WP_190917961.1">
    <property type="nucleotide sequence ID" value="NZ_JACXIZ010000019.1"/>
</dbReference>
<keyword evidence="5 7" id="KW-0520">NAD</keyword>
<accession>A0A927BUU4</accession>
<evidence type="ECO:0000256" key="3">
    <source>
        <dbReference type="ARBA" id="ARBA00012954"/>
    </source>
</evidence>
<dbReference type="InterPro" id="IPR001732">
    <property type="entry name" value="UDP-Glc/GDP-Man_DH_N"/>
</dbReference>
<feature type="domain" description="UDP-glucose/GDP-mannose dehydrogenase C-terminal" evidence="11">
    <location>
        <begin position="315"/>
        <end position="420"/>
    </location>
</feature>
<evidence type="ECO:0000256" key="4">
    <source>
        <dbReference type="ARBA" id="ARBA00023002"/>
    </source>
</evidence>
<evidence type="ECO:0000256" key="6">
    <source>
        <dbReference type="ARBA" id="ARBA00047473"/>
    </source>
</evidence>
<dbReference type="InterPro" id="IPR028357">
    <property type="entry name" value="UDPglc_DH_bac"/>
</dbReference>
<dbReference type="InterPro" id="IPR008927">
    <property type="entry name" value="6-PGluconate_DH-like_C_sf"/>
</dbReference>
<dbReference type="Gene3D" id="1.20.5.100">
    <property type="entry name" value="Cytochrome c1, transmembrane anchor, C-terminal"/>
    <property type="match status" value="1"/>
</dbReference>
<evidence type="ECO:0000256" key="8">
    <source>
        <dbReference type="PIRSR" id="PIRSR500134-1"/>
    </source>
</evidence>
<dbReference type="InterPro" id="IPR036291">
    <property type="entry name" value="NAD(P)-bd_dom_sf"/>
</dbReference>
<feature type="binding site" evidence="10">
    <location>
        <position position="35"/>
    </location>
    <ligand>
        <name>NAD(+)</name>
        <dbReference type="ChEBI" id="CHEBI:57540"/>
    </ligand>
</feature>
<feature type="active site" description="Nucleophile" evidence="8">
    <location>
        <position position="262"/>
    </location>
</feature>
<gene>
    <name evidence="12" type="ORF">IDH44_12060</name>
</gene>
<dbReference type="Pfam" id="PF00984">
    <property type="entry name" value="UDPG_MGDP_dh"/>
    <property type="match status" value="1"/>
</dbReference>
<dbReference type="PIRSF" id="PIRSF500134">
    <property type="entry name" value="UDPglc_DH_bac"/>
    <property type="match status" value="1"/>
</dbReference>
<feature type="binding site" evidence="10">
    <location>
        <position position="329"/>
    </location>
    <ligand>
        <name>NAD(+)</name>
        <dbReference type="ChEBI" id="CHEBI:57540"/>
    </ligand>
</feature>
<dbReference type="Gene3D" id="3.40.50.720">
    <property type="entry name" value="NAD(P)-binding Rossmann-like Domain"/>
    <property type="match status" value="2"/>
</dbReference>
<dbReference type="GO" id="GO:0000271">
    <property type="term" value="P:polysaccharide biosynthetic process"/>
    <property type="evidence" value="ECO:0007669"/>
    <property type="project" value="InterPro"/>
</dbReference>
<keyword evidence="13" id="KW-1185">Reference proteome</keyword>
<dbReference type="Pfam" id="PF03720">
    <property type="entry name" value="UDPG_MGDP_dh_C"/>
    <property type="match status" value="1"/>
</dbReference>
<evidence type="ECO:0000256" key="1">
    <source>
        <dbReference type="ARBA" id="ARBA00004701"/>
    </source>
</evidence>
<feature type="binding site" evidence="9">
    <location>
        <position position="206"/>
    </location>
    <ligand>
        <name>substrate</name>
    </ligand>
</feature>
<evidence type="ECO:0000313" key="13">
    <source>
        <dbReference type="Proteomes" id="UP000621560"/>
    </source>
</evidence>
<feature type="binding site" evidence="10">
    <location>
        <position position="86"/>
    </location>
    <ligand>
        <name>NAD(+)</name>
        <dbReference type="ChEBI" id="CHEBI:57540"/>
    </ligand>
</feature>
<comment type="caution">
    <text evidence="12">The sequence shown here is derived from an EMBL/GenBank/DDBJ whole genome shotgun (WGS) entry which is preliminary data.</text>
</comment>
<dbReference type="EMBL" id="JACXIZ010000019">
    <property type="protein sequence ID" value="MBD2845929.1"/>
    <property type="molecule type" value="Genomic_DNA"/>
</dbReference>
<feature type="binding site" evidence="10">
    <location>
        <position position="123"/>
    </location>
    <ligand>
        <name>NAD(+)</name>
        <dbReference type="ChEBI" id="CHEBI:57540"/>
    </ligand>
</feature>
<dbReference type="Pfam" id="PF03721">
    <property type="entry name" value="UDPG_MGDP_dh_N"/>
    <property type="match status" value="1"/>
</dbReference>
<feature type="binding site" evidence="10">
    <location>
        <position position="157"/>
    </location>
    <ligand>
        <name>NAD(+)</name>
        <dbReference type="ChEBI" id="CHEBI:57540"/>
    </ligand>
</feature>
<organism evidence="12 13">
    <name type="scientific">Paenibacillus sabuli</name>
    <dbReference type="NCBI Taxonomy" id="2772509"/>
    <lineage>
        <taxon>Bacteria</taxon>
        <taxon>Bacillati</taxon>
        <taxon>Bacillota</taxon>
        <taxon>Bacilli</taxon>
        <taxon>Bacillales</taxon>
        <taxon>Paenibacillaceae</taxon>
        <taxon>Paenibacillus</taxon>
    </lineage>
</organism>
<name>A0A927BUU4_9BACL</name>
<evidence type="ECO:0000256" key="9">
    <source>
        <dbReference type="PIRSR" id="PIRSR500134-2"/>
    </source>
</evidence>
<feature type="binding site" evidence="9">
    <location>
        <position position="259"/>
    </location>
    <ligand>
        <name>substrate</name>
    </ligand>
</feature>